<dbReference type="EMBL" id="CAXAJV020001301">
    <property type="protein sequence ID" value="CAL7951445.1"/>
    <property type="molecule type" value="Genomic_DNA"/>
</dbReference>
<dbReference type="InterPro" id="IPR034393">
    <property type="entry name" value="TatSF1-like"/>
</dbReference>
<evidence type="ECO:0000256" key="5">
    <source>
        <dbReference type="ARBA" id="ARBA00023187"/>
    </source>
</evidence>
<dbReference type="InterPro" id="IPR035979">
    <property type="entry name" value="RBD_domain_sf"/>
</dbReference>
<dbReference type="InterPro" id="IPR034392">
    <property type="entry name" value="TatSF1-like_RRM1"/>
</dbReference>
<dbReference type="Pfam" id="PF00076">
    <property type="entry name" value="RRM_1"/>
    <property type="match status" value="2"/>
</dbReference>
<evidence type="ECO:0000313" key="9">
    <source>
        <dbReference type="EMBL" id="CAL7951445.1"/>
    </source>
</evidence>
<keyword evidence="3" id="KW-0677">Repeat</keyword>
<dbReference type="CDD" id="cd12282">
    <property type="entry name" value="RRM2_TatSF1_like"/>
    <property type="match status" value="1"/>
</dbReference>
<dbReference type="SMART" id="SM00361">
    <property type="entry name" value="RRM_1"/>
    <property type="match status" value="1"/>
</dbReference>
<protein>
    <recommendedName>
        <fullName evidence="8">RRM domain-containing protein</fullName>
    </recommendedName>
</protein>
<organism evidence="9 10">
    <name type="scientific">Xylocopa violacea</name>
    <name type="common">Violet carpenter bee</name>
    <name type="synonym">Apis violacea</name>
    <dbReference type="NCBI Taxonomy" id="135666"/>
    <lineage>
        <taxon>Eukaryota</taxon>
        <taxon>Metazoa</taxon>
        <taxon>Ecdysozoa</taxon>
        <taxon>Arthropoda</taxon>
        <taxon>Hexapoda</taxon>
        <taxon>Insecta</taxon>
        <taxon>Pterygota</taxon>
        <taxon>Neoptera</taxon>
        <taxon>Endopterygota</taxon>
        <taxon>Hymenoptera</taxon>
        <taxon>Apocrita</taxon>
        <taxon>Aculeata</taxon>
        <taxon>Apoidea</taxon>
        <taxon>Anthophila</taxon>
        <taxon>Apidae</taxon>
        <taxon>Xylocopa</taxon>
        <taxon>Xylocopa</taxon>
    </lineage>
</organism>
<reference evidence="9 10" key="1">
    <citation type="submission" date="2024-08" db="EMBL/GenBank/DDBJ databases">
        <authorList>
            <person name="Will J Nash"/>
            <person name="Angela Man"/>
            <person name="Seanna McTaggart"/>
            <person name="Kendall Baker"/>
            <person name="Tom Barker"/>
            <person name="Leah Catchpole"/>
            <person name="Alex Durrant"/>
            <person name="Karim Gharbi"/>
            <person name="Naomi Irish"/>
            <person name="Gemy Kaithakottil"/>
            <person name="Debby Ku"/>
            <person name="Aaliyah Providence"/>
            <person name="Felix Shaw"/>
            <person name="David Swarbreck"/>
            <person name="Chris Watkins"/>
            <person name="Ann M. McCartney"/>
            <person name="Giulio Formenti"/>
            <person name="Alice Mouton"/>
            <person name="Noel Vella"/>
            <person name="Bjorn M von Reumont"/>
            <person name="Adriana Vella"/>
            <person name="Wilfried Haerty"/>
        </authorList>
    </citation>
    <scope>NUCLEOTIDE SEQUENCE [LARGE SCALE GENOMIC DNA]</scope>
</reference>
<feature type="compositionally biased region" description="Basic and acidic residues" evidence="7">
    <location>
        <begin position="46"/>
        <end position="68"/>
    </location>
</feature>
<comment type="similarity">
    <text evidence="1">Belongs to the HTATSF1 family.</text>
</comment>
<keyword evidence="4 6" id="KW-0694">RNA-binding</keyword>
<proteinExistence type="inferred from homology"/>
<sequence>MADYQETEKSEDPMKQYEFDGQSYIYKDPTTNLTYKFDQEKNEWVVKENNETKETEETKGANETKAEDSSVNEVKAQEGVFGFENDTHTYTDPNDGSVYFWDKEKNAWFPKVDEDFMARYQMNYGFTDASRVETKVVQEPQPQTKVDKEKKKLEAKRKAQEPPTWFEVDEAHNTAIYVSGLPLDITMEELTALFNKCGLIARDEKGKDKIKLYRDSNGQPKGDALCIYIKVESVDLALKILDKSQIRGKTLSVQRAKFQMKGDAYDPALKPKRKKKDKERQKKFQEKLFDWRPERAPGEPLKHERVVIIKNLFSPQDFDQEVSLLLEYQQDIRSECLKCGDVRRVVIYDRHPEGVAQVTFREPAEAQACVQLLNGRWFSQRKISAEIWDGKTKYKILETDAEVEARIAKWDKFLDDEEEEKRRVAAKKEQGEQKSGERSEEKTELPETALNESNGPGTSQSSKVTESAKTSETAEEAEASSNSKDAIETLRNNE</sequence>
<feature type="region of interest" description="Disordered" evidence="7">
    <location>
        <begin position="423"/>
        <end position="494"/>
    </location>
</feature>
<accession>A0ABP1PDZ4</accession>
<keyword evidence="5" id="KW-0508">mRNA splicing</keyword>
<evidence type="ECO:0000256" key="1">
    <source>
        <dbReference type="ARBA" id="ARBA00007747"/>
    </source>
</evidence>
<evidence type="ECO:0000256" key="6">
    <source>
        <dbReference type="PROSITE-ProRule" id="PRU00176"/>
    </source>
</evidence>
<dbReference type="Gene3D" id="3.30.70.330">
    <property type="match status" value="2"/>
</dbReference>
<feature type="compositionally biased region" description="Basic and acidic residues" evidence="7">
    <location>
        <begin position="485"/>
        <end position="494"/>
    </location>
</feature>
<dbReference type="Proteomes" id="UP001642520">
    <property type="component" value="Unassembled WGS sequence"/>
</dbReference>
<keyword evidence="10" id="KW-1185">Reference proteome</keyword>
<dbReference type="InterPro" id="IPR003954">
    <property type="entry name" value="RRM_euk-type"/>
</dbReference>
<evidence type="ECO:0000259" key="8">
    <source>
        <dbReference type="PROSITE" id="PS50102"/>
    </source>
</evidence>
<dbReference type="InterPro" id="IPR000504">
    <property type="entry name" value="RRM_dom"/>
</dbReference>
<evidence type="ECO:0000313" key="10">
    <source>
        <dbReference type="Proteomes" id="UP001642520"/>
    </source>
</evidence>
<dbReference type="SMART" id="SM00360">
    <property type="entry name" value="RRM"/>
    <property type="match status" value="2"/>
</dbReference>
<feature type="compositionally biased region" description="Polar residues" evidence="7">
    <location>
        <begin position="450"/>
        <end position="464"/>
    </location>
</feature>
<evidence type="ECO:0000256" key="4">
    <source>
        <dbReference type="ARBA" id="ARBA00022884"/>
    </source>
</evidence>
<feature type="region of interest" description="Disordered" evidence="7">
    <location>
        <begin position="139"/>
        <end position="158"/>
    </location>
</feature>
<keyword evidence="2" id="KW-0507">mRNA processing</keyword>
<evidence type="ECO:0000256" key="3">
    <source>
        <dbReference type="ARBA" id="ARBA00022737"/>
    </source>
</evidence>
<gene>
    <name evidence="9" type="ORF">XYLVIOL_LOCUS10516</name>
</gene>
<dbReference type="PANTHER" id="PTHR15608">
    <property type="entry name" value="SPLICING FACTOR U2AF-ASSOCIATED PROTEIN 2"/>
    <property type="match status" value="1"/>
</dbReference>
<feature type="compositionally biased region" description="Basic and acidic residues" evidence="7">
    <location>
        <begin position="423"/>
        <end position="445"/>
    </location>
</feature>
<feature type="domain" description="RRM" evidence="8">
    <location>
        <begin position="305"/>
        <end position="390"/>
    </location>
</feature>
<feature type="compositionally biased region" description="Basic and acidic residues" evidence="7">
    <location>
        <begin position="145"/>
        <end position="158"/>
    </location>
</feature>
<comment type="caution">
    <text evidence="9">The sequence shown here is derived from an EMBL/GenBank/DDBJ whole genome shotgun (WGS) entry which is preliminary data.</text>
</comment>
<name>A0ABP1PDZ4_XYLVO</name>
<dbReference type="PANTHER" id="PTHR15608:SF0">
    <property type="entry name" value="HIV TAT-SPECIFIC FACTOR 1"/>
    <property type="match status" value="1"/>
</dbReference>
<evidence type="ECO:0000256" key="2">
    <source>
        <dbReference type="ARBA" id="ARBA00022664"/>
    </source>
</evidence>
<feature type="region of interest" description="Disordered" evidence="7">
    <location>
        <begin position="46"/>
        <end position="73"/>
    </location>
</feature>
<feature type="domain" description="RRM" evidence="8">
    <location>
        <begin position="174"/>
        <end position="258"/>
    </location>
</feature>
<dbReference type="SUPFAM" id="SSF54928">
    <property type="entry name" value="RNA-binding domain, RBD"/>
    <property type="match status" value="2"/>
</dbReference>
<dbReference type="CDD" id="cd12281">
    <property type="entry name" value="RRM1_TatSF1_like"/>
    <property type="match status" value="1"/>
</dbReference>
<dbReference type="InterPro" id="IPR012677">
    <property type="entry name" value="Nucleotide-bd_a/b_plait_sf"/>
</dbReference>
<evidence type="ECO:0000256" key="7">
    <source>
        <dbReference type="SAM" id="MobiDB-lite"/>
    </source>
</evidence>
<dbReference type="PROSITE" id="PS50102">
    <property type="entry name" value="RRM"/>
    <property type="match status" value="2"/>
</dbReference>